<organism evidence="2 3">
    <name type="scientific">Undibacterium hunanense</name>
    <dbReference type="NCBI Taxonomy" id="2762292"/>
    <lineage>
        <taxon>Bacteria</taxon>
        <taxon>Pseudomonadati</taxon>
        <taxon>Pseudomonadota</taxon>
        <taxon>Betaproteobacteria</taxon>
        <taxon>Burkholderiales</taxon>
        <taxon>Oxalobacteraceae</taxon>
        <taxon>Undibacterium</taxon>
    </lineage>
</organism>
<reference evidence="2 3" key="1">
    <citation type="submission" date="2020-08" db="EMBL/GenBank/DDBJ databases">
        <title>Novel species isolated from subtropical streams in China.</title>
        <authorList>
            <person name="Lu H."/>
        </authorList>
    </citation>
    <scope>NUCLEOTIDE SEQUENCE [LARGE SCALE GENOMIC DNA]</scope>
    <source>
        <strain evidence="2 3">CY18W</strain>
    </source>
</reference>
<evidence type="ECO:0000313" key="3">
    <source>
        <dbReference type="Proteomes" id="UP000650424"/>
    </source>
</evidence>
<name>A0ABR6ZY94_9BURK</name>
<dbReference type="PANTHER" id="PTHR33993">
    <property type="entry name" value="GLYOXALASE-RELATED"/>
    <property type="match status" value="1"/>
</dbReference>
<dbReference type="InterPro" id="IPR052164">
    <property type="entry name" value="Anthracycline_SecMetBiosynth"/>
</dbReference>
<evidence type="ECO:0000259" key="1">
    <source>
        <dbReference type="PROSITE" id="PS51819"/>
    </source>
</evidence>
<comment type="caution">
    <text evidence="2">The sequence shown here is derived from an EMBL/GenBank/DDBJ whole genome shotgun (WGS) entry which is preliminary data.</text>
</comment>
<dbReference type="Proteomes" id="UP000650424">
    <property type="component" value="Unassembled WGS sequence"/>
</dbReference>
<proteinExistence type="predicted"/>
<feature type="domain" description="VOC" evidence="1">
    <location>
        <begin position="6"/>
        <end position="127"/>
    </location>
</feature>
<dbReference type="CDD" id="cd06587">
    <property type="entry name" value="VOC"/>
    <property type="match status" value="1"/>
</dbReference>
<dbReference type="PANTHER" id="PTHR33993:SF5">
    <property type="entry name" value="GLYOXALASE"/>
    <property type="match status" value="1"/>
</dbReference>
<evidence type="ECO:0000313" key="2">
    <source>
        <dbReference type="EMBL" id="MBC3920833.1"/>
    </source>
</evidence>
<dbReference type="RefSeq" id="WP_186950672.1">
    <property type="nucleotide sequence ID" value="NZ_JACOGF010000020.1"/>
</dbReference>
<gene>
    <name evidence="2" type="ORF">H8L32_25435</name>
</gene>
<dbReference type="PROSITE" id="PS51819">
    <property type="entry name" value="VOC"/>
    <property type="match status" value="1"/>
</dbReference>
<sequence length="130" mass="14651">MKRVVGIGGVFFKAKDPEKLRTWYRDHLGFNLEEWGGAIFQPSGSKDADGTTDTEKTVWSLFPSDSDYFAPSTQAFMINYRVDDLHALLAQLRQEGCAVDAKVDESEFGKFGWVMDPEGNRVELWQPPGT</sequence>
<dbReference type="InterPro" id="IPR004360">
    <property type="entry name" value="Glyas_Fos-R_dOase_dom"/>
</dbReference>
<dbReference type="Pfam" id="PF00903">
    <property type="entry name" value="Glyoxalase"/>
    <property type="match status" value="1"/>
</dbReference>
<dbReference type="Gene3D" id="3.10.180.10">
    <property type="entry name" value="2,3-Dihydroxybiphenyl 1,2-Dioxygenase, domain 1"/>
    <property type="match status" value="1"/>
</dbReference>
<dbReference type="EMBL" id="JACOGF010000020">
    <property type="protein sequence ID" value="MBC3920833.1"/>
    <property type="molecule type" value="Genomic_DNA"/>
</dbReference>
<protein>
    <submittedName>
        <fullName evidence="2">VOC family protein</fullName>
    </submittedName>
</protein>
<dbReference type="InterPro" id="IPR029068">
    <property type="entry name" value="Glyas_Bleomycin-R_OHBP_Dase"/>
</dbReference>
<dbReference type="InterPro" id="IPR037523">
    <property type="entry name" value="VOC_core"/>
</dbReference>
<accession>A0ABR6ZY94</accession>
<keyword evidence="3" id="KW-1185">Reference proteome</keyword>
<dbReference type="SUPFAM" id="SSF54593">
    <property type="entry name" value="Glyoxalase/Bleomycin resistance protein/Dihydroxybiphenyl dioxygenase"/>
    <property type="match status" value="1"/>
</dbReference>